<gene>
    <name evidence="2" type="ORF">J2S36_000856</name>
</gene>
<keyword evidence="1" id="KW-0812">Transmembrane</keyword>
<reference evidence="2 3" key="1">
    <citation type="submission" date="2023-07" db="EMBL/GenBank/DDBJ databases">
        <title>Sequencing the genomes of 1000 actinobacteria strains.</title>
        <authorList>
            <person name="Klenk H.-P."/>
        </authorList>
    </citation>
    <scope>NUCLEOTIDE SEQUENCE [LARGE SCALE GENOMIC DNA]</scope>
    <source>
        <strain evidence="2 3">DSM 15539</strain>
    </source>
</reference>
<dbReference type="Proteomes" id="UP001266099">
    <property type="component" value="Unassembled WGS sequence"/>
</dbReference>
<dbReference type="RefSeq" id="WP_309955906.1">
    <property type="nucleotide sequence ID" value="NZ_JAVDUJ010000001.1"/>
</dbReference>
<feature type="transmembrane region" description="Helical" evidence="1">
    <location>
        <begin position="29"/>
        <end position="50"/>
    </location>
</feature>
<organism evidence="2 3">
    <name type="scientific">Arcanobacterium hippocoleae</name>
    <dbReference type="NCBI Taxonomy" id="149017"/>
    <lineage>
        <taxon>Bacteria</taxon>
        <taxon>Bacillati</taxon>
        <taxon>Actinomycetota</taxon>
        <taxon>Actinomycetes</taxon>
        <taxon>Actinomycetales</taxon>
        <taxon>Actinomycetaceae</taxon>
        <taxon>Arcanobacterium</taxon>
    </lineage>
</organism>
<evidence type="ECO:0000313" key="2">
    <source>
        <dbReference type="EMBL" id="MDR6939313.1"/>
    </source>
</evidence>
<sequence>MFEYLVDFGGLAEASVGITKLLVNIPAEVHTATAIYVVVLVFLVFSGNVYC</sequence>
<evidence type="ECO:0000256" key="1">
    <source>
        <dbReference type="SAM" id="Phobius"/>
    </source>
</evidence>
<keyword evidence="3" id="KW-1185">Reference proteome</keyword>
<keyword evidence="1" id="KW-1133">Transmembrane helix</keyword>
<dbReference type="EMBL" id="JAVDUJ010000001">
    <property type="protein sequence ID" value="MDR6939313.1"/>
    <property type="molecule type" value="Genomic_DNA"/>
</dbReference>
<name>A0ABU1T1V4_9ACTO</name>
<accession>A0ABU1T1V4</accession>
<evidence type="ECO:0000313" key="3">
    <source>
        <dbReference type="Proteomes" id="UP001266099"/>
    </source>
</evidence>
<protein>
    <submittedName>
        <fullName evidence="2">Uncharacterized membrane protein YtjA (UPF0391 family)</fullName>
    </submittedName>
</protein>
<proteinExistence type="predicted"/>
<keyword evidence="1" id="KW-0472">Membrane</keyword>
<comment type="caution">
    <text evidence="2">The sequence shown here is derived from an EMBL/GenBank/DDBJ whole genome shotgun (WGS) entry which is preliminary data.</text>
</comment>